<feature type="chain" id="PRO_5034816608" evidence="3">
    <location>
        <begin position="28"/>
        <end position="246"/>
    </location>
</feature>
<dbReference type="InterPro" id="IPR050918">
    <property type="entry name" value="CNF-like_PLA2_Inhibitor"/>
</dbReference>
<dbReference type="PANTHER" id="PTHR20914:SF2">
    <property type="entry name" value="LY6_PLAUR DOMAIN-CONTAINING PROTEIN 8"/>
    <property type="match status" value="1"/>
</dbReference>
<dbReference type="CDD" id="cd23568">
    <property type="entry name" value="TFP_LU_ECD_LYPD8_rpt1"/>
    <property type="match status" value="1"/>
</dbReference>
<dbReference type="AlphaFoldDB" id="A0A8C8ZMI6"/>
<proteinExistence type="predicted"/>
<keyword evidence="5" id="KW-1185">Reference proteome</keyword>
<gene>
    <name evidence="4" type="primary">LYPD8</name>
</gene>
<dbReference type="PANTHER" id="PTHR20914">
    <property type="entry name" value="LY6/PLAUR DOMAIN-CONTAINING PROTEIN 8"/>
    <property type="match status" value="1"/>
</dbReference>
<evidence type="ECO:0000313" key="5">
    <source>
        <dbReference type="Proteomes" id="UP000694414"/>
    </source>
</evidence>
<dbReference type="GeneTree" id="ENSGT00570000079564"/>
<evidence type="ECO:0000256" key="3">
    <source>
        <dbReference type="SAM" id="SignalP"/>
    </source>
</evidence>
<comment type="subcellular location">
    <subcellularLocation>
        <location evidence="1">Secreted</location>
    </subcellularLocation>
</comment>
<dbReference type="GO" id="GO:0005615">
    <property type="term" value="C:extracellular space"/>
    <property type="evidence" value="ECO:0007669"/>
    <property type="project" value="TreeGrafter"/>
</dbReference>
<evidence type="ECO:0000313" key="4">
    <source>
        <dbReference type="Ensembl" id="ENSPSMP00000021076.1"/>
    </source>
</evidence>
<evidence type="ECO:0000256" key="2">
    <source>
        <dbReference type="ARBA" id="ARBA00022525"/>
    </source>
</evidence>
<dbReference type="Ensembl" id="ENSPSMT00000024454.1">
    <property type="protein sequence ID" value="ENSPSMP00000021076.1"/>
    <property type="gene ID" value="ENSPSMG00000014908.1"/>
</dbReference>
<reference evidence="4" key="1">
    <citation type="submission" date="2025-08" db="UniProtKB">
        <authorList>
            <consortium name="Ensembl"/>
        </authorList>
    </citation>
    <scope>IDENTIFICATION</scope>
</reference>
<dbReference type="GO" id="GO:0050829">
    <property type="term" value="P:defense response to Gram-negative bacterium"/>
    <property type="evidence" value="ECO:0007669"/>
    <property type="project" value="TreeGrafter"/>
</dbReference>
<sequence>MKGILAAAVTVAVAVATIIESLSCVQCQSWDNSCVNVSASECPTNANNSCISSTANSSLGATLSLYQGMSCSAENCSEETSTVTAFAVYVSDNQSFYFASQCCQEGECNGTAEDLGPRQGNATSNIECAACYGPSETSCAGNAHIHRCYEGEQCVSLVATFTNETAFEFLVLKGCSNISDSTCQFLSVENKTTVGRVIFQKFECFNLSTTLPPTVPTTLSTTTDTGSKASLASLALASLLLLGLLL</sequence>
<keyword evidence="2" id="KW-0964">Secreted</keyword>
<evidence type="ECO:0000256" key="1">
    <source>
        <dbReference type="ARBA" id="ARBA00004613"/>
    </source>
</evidence>
<dbReference type="Proteomes" id="UP000694414">
    <property type="component" value="Unplaced"/>
</dbReference>
<protein>
    <submittedName>
        <fullName evidence="4">LY6/PLAUR domain containing 8</fullName>
    </submittedName>
</protein>
<accession>A0A8C8ZMI6</accession>
<organism evidence="4 5">
    <name type="scientific">Prolemur simus</name>
    <name type="common">Greater bamboo lemur</name>
    <name type="synonym">Hapalemur simus</name>
    <dbReference type="NCBI Taxonomy" id="1328070"/>
    <lineage>
        <taxon>Eukaryota</taxon>
        <taxon>Metazoa</taxon>
        <taxon>Chordata</taxon>
        <taxon>Craniata</taxon>
        <taxon>Vertebrata</taxon>
        <taxon>Euteleostomi</taxon>
        <taxon>Mammalia</taxon>
        <taxon>Eutheria</taxon>
        <taxon>Euarchontoglires</taxon>
        <taxon>Primates</taxon>
        <taxon>Strepsirrhini</taxon>
        <taxon>Lemuriformes</taxon>
        <taxon>Lemuridae</taxon>
        <taxon>Prolemur</taxon>
    </lineage>
</organism>
<reference evidence="4" key="2">
    <citation type="submission" date="2025-09" db="UniProtKB">
        <authorList>
            <consortium name="Ensembl"/>
        </authorList>
    </citation>
    <scope>IDENTIFICATION</scope>
</reference>
<name>A0A8C8ZMI6_PROSS</name>
<feature type="signal peptide" evidence="3">
    <location>
        <begin position="1"/>
        <end position="27"/>
    </location>
</feature>
<keyword evidence="3" id="KW-0732">Signal</keyword>